<proteinExistence type="predicted"/>
<accession>A0A1F2PBX9</accession>
<reference evidence="2" key="1">
    <citation type="submission" date="2016-05" db="EMBL/GenBank/DDBJ databases">
        <title>Microbial consortia oxidize butane by reversing methanogenesis.</title>
        <authorList>
            <person name="Laso-Perez R."/>
            <person name="Richter M."/>
            <person name="Wegener G."/>
            <person name="Musat F."/>
        </authorList>
    </citation>
    <scope>NUCLEOTIDE SEQUENCE [LARGE SCALE GENOMIC DNA]</scope>
    <source>
        <strain evidence="2">BOX2</strain>
    </source>
</reference>
<dbReference type="Gene3D" id="1.20.120.1200">
    <property type="entry name" value="NADH-ubiquinone/plastoquinone oxidoreductase chain 6, subunit NuoJ"/>
    <property type="match status" value="1"/>
</dbReference>
<feature type="transmembrane region" description="Helical" evidence="1">
    <location>
        <begin position="29"/>
        <end position="48"/>
    </location>
</feature>
<dbReference type="PANTHER" id="PTHR33269">
    <property type="entry name" value="NADH-UBIQUINONE OXIDOREDUCTASE CHAIN 6"/>
    <property type="match status" value="1"/>
</dbReference>
<dbReference type="PANTHER" id="PTHR33269:SF17">
    <property type="entry name" value="NADH-UBIQUINONE OXIDOREDUCTASE CHAIN 6"/>
    <property type="match status" value="1"/>
</dbReference>
<name>A0A1F2PBX9_9EURY</name>
<keyword evidence="1" id="KW-1133">Transmembrane helix</keyword>
<dbReference type="Proteomes" id="UP000186940">
    <property type="component" value="Unassembled WGS sequence"/>
</dbReference>
<dbReference type="InterPro" id="IPR042106">
    <property type="entry name" value="Nuo/plastoQ_OxRdtase_6_NuoJ"/>
</dbReference>
<dbReference type="GO" id="GO:0016491">
    <property type="term" value="F:oxidoreductase activity"/>
    <property type="evidence" value="ECO:0007669"/>
    <property type="project" value="UniProtKB-KW"/>
</dbReference>
<keyword evidence="1" id="KW-0472">Membrane</keyword>
<dbReference type="InterPro" id="IPR001457">
    <property type="entry name" value="NADH_UbQ/plastoQ_OxRdtase_su6"/>
</dbReference>
<dbReference type="EMBL" id="LYOS01000001">
    <property type="protein sequence ID" value="OFV68837.1"/>
    <property type="molecule type" value="Genomic_DNA"/>
</dbReference>
<sequence>MLESFVFAIVALILLLSSIMVVKSKEVMHSALSLAVMLIGIAGVYVMLDAEFLAAVQILVYAGGVVILIVFAIFMLRWER</sequence>
<evidence type="ECO:0000256" key="1">
    <source>
        <dbReference type="SAM" id="Phobius"/>
    </source>
</evidence>
<dbReference type="Pfam" id="PF00499">
    <property type="entry name" value="Oxidored_q3"/>
    <property type="match status" value="1"/>
</dbReference>
<organism evidence="2 3">
    <name type="scientific">Candidatus Syntropharchaeum caldarium</name>
    <dbReference type="NCBI Taxonomy" id="1838285"/>
    <lineage>
        <taxon>Archaea</taxon>
        <taxon>Methanobacteriati</taxon>
        <taxon>Methanobacteriota</taxon>
        <taxon>Stenosarchaea group</taxon>
        <taxon>Methanomicrobia</taxon>
        <taxon>Methanosarcinales</taxon>
        <taxon>ANME-2 cluster</taxon>
        <taxon>Candidatus Syntropharchaeum</taxon>
    </lineage>
</organism>
<protein>
    <submittedName>
        <fullName evidence="2">F420H2:quinone oxidoreductase subunit J</fullName>
        <ecNumber evidence="2">1.6.-.-</ecNumber>
    </submittedName>
</protein>
<dbReference type="AlphaFoldDB" id="A0A1F2PBX9"/>
<keyword evidence="1" id="KW-0812">Transmembrane</keyword>
<feature type="transmembrane region" description="Helical" evidence="1">
    <location>
        <begin position="54"/>
        <end position="76"/>
    </location>
</feature>
<keyword evidence="3" id="KW-1185">Reference proteome</keyword>
<gene>
    <name evidence="2" type="ORF">SCAL_000513</name>
</gene>
<feature type="transmembrane region" description="Helical" evidence="1">
    <location>
        <begin position="6"/>
        <end position="22"/>
    </location>
</feature>
<evidence type="ECO:0000313" key="3">
    <source>
        <dbReference type="Proteomes" id="UP000186940"/>
    </source>
</evidence>
<dbReference type="GO" id="GO:0008137">
    <property type="term" value="F:NADH dehydrogenase (ubiquinone) activity"/>
    <property type="evidence" value="ECO:0007669"/>
    <property type="project" value="InterPro"/>
</dbReference>
<comment type="caution">
    <text evidence="2">The sequence shown here is derived from an EMBL/GenBank/DDBJ whole genome shotgun (WGS) entry which is preliminary data.</text>
</comment>
<evidence type="ECO:0000313" key="2">
    <source>
        <dbReference type="EMBL" id="OFV68837.1"/>
    </source>
</evidence>
<dbReference type="EC" id="1.6.-.-" evidence="2"/>
<keyword evidence="2" id="KW-0560">Oxidoreductase</keyword>
<dbReference type="STRING" id="1838285.SCAL_000513"/>